<sequence length="97" mass="10481">MAGIPAGGNGNAVVRRKRGMTYSMGNFCIELNFPSASASASAHEYDIWDAYQMVDPDPAPQLAIFPLVRPGPKARHLVAEENDSSSSRQEMKGVKSK</sequence>
<dbReference type="AlphaFoldDB" id="A0A1E1LHZ3"/>
<accession>A0A1E1LHZ3</accession>
<organism evidence="2 3">
    <name type="scientific">Rhynchosporium graminicola</name>
    <dbReference type="NCBI Taxonomy" id="2792576"/>
    <lineage>
        <taxon>Eukaryota</taxon>
        <taxon>Fungi</taxon>
        <taxon>Dikarya</taxon>
        <taxon>Ascomycota</taxon>
        <taxon>Pezizomycotina</taxon>
        <taxon>Leotiomycetes</taxon>
        <taxon>Helotiales</taxon>
        <taxon>Ploettnerulaceae</taxon>
        <taxon>Rhynchosporium</taxon>
    </lineage>
</organism>
<dbReference type="Proteomes" id="UP000178129">
    <property type="component" value="Unassembled WGS sequence"/>
</dbReference>
<evidence type="ECO:0000313" key="2">
    <source>
        <dbReference type="EMBL" id="CZT10044.1"/>
    </source>
</evidence>
<dbReference type="EMBL" id="FJUW01000053">
    <property type="protein sequence ID" value="CZT10044.1"/>
    <property type="molecule type" value="Genomic_DNA"/>
</dbReference>
<protein>
    <submittedName>
        <fullName evidence="2">Uncharacterized protein</fullName>
    </submittedName>
</protein>
<evidence type="ECO:0000313" key="3">
    <source>
        <dbReference type="Proteomes" id="UP000178129"/>
    </source>
</evidence>
<comment type="caution">
    <text evidence="2">The sequence shown here is derived from an EMBL/GenBank/DDBJ whole genome shotgun (WGS) entry which is preliminary data.</text>
</comment>
<dbReference type="InParanoid" id="A0A1E1LHZ3"/>
<keyword evidence="3" id="KW-1185">Reference proteome</keyword>
<gene>
    <name evidence="2" type="ORF">RCO7_15047</name>
</gene>
<name>A0A1E1LHZ3_9HELO</name>
<feature type="region of interest" description="Disordered" evidence="1">
    <location>
        <begin position="75"/>
        <end position="97"/>
    </location>
</feature>
<evidence type="ECO:0000256" key="1">
    <source>
        <dbReference type="SAM" id="MobiDB-lite"/>
    </source>
</evidence>
<reference evidence="3" key="1">
    <citation type="submission" date="2016-03" db="EMBL/GenBank/DDBJ databases">
        <authorList>
            <person name="Ploux O."/>
        </authorList>
    </citation>
    <scope>NUCLEOTIDE SEQUENCE [LARGE SCALE GENOMIC DNA]</scope>
    <source>
        <strain evidence="3">UK7</strain>
    </source>
</reference>
<proteinExistence type="predicted"/>